<proteinExistence type="predicted"/>
<evidence type="ECO:0000313" key="3">
    <source>
        <dbReference type="Proteomes" id="UP001209540"/>
    </source>
</evidence>
<evidence type="ECO:0000313" key="2">
    <source>
        <dbReference type="EMBL" id="KAI9266471.1"/>
    </source>
</evidence>
<feature type="region of interest" description="Disordered" evidence="1">
    <location>
        <begin position="221"/>
        <end position="241"/>
    </location>
</feature>
<protein>
    <submittedName>
        <fullName evidence="2">Uncharacterized protein</fullName>
    </submittedName>
</protein>
<feature type="region of interest" description="Disordered" evidence="1">
    <location>
        <begin position="1"/>
        <end position="57"/>
    </location>
</feature>
<reference evidence="2" key="1">
    <citation type="journal article" date="2022" name="IScience">
        <title>Evolution of zygomycete secretomes and the origins of terrestrial fungal ecologies.</title>
        <authorList>
            <person name="Chang Y."/>
            <person name="Wang Y."/>
            <person name="Mondo S."/>
            <person name="Ahrendt S."/>
            <person name="Andreopoulos W."/>
            <person name="Barry K."/>
            <person name="Beard J."/>
            <person name="Benny G.L."/>
            <person name="Blankenship S."/>
            <person name="Bonito G."/>
            <person name="Cuomo C."/>
            <person name="Desiro A."/>
            <person name="Gervers K.A."/>
            <person name="Hundley H."/>
            <person name="Kuo A."/>
            <person name="LaButti K."/>
            <person name="Lang B.F."/>
            <person name="Lipzen A."/>
            <person name="O'Donnell K."/>
            <person name="Pangilinan J."/>
            <person name="Reynolds N."/>
            <person name="Sandor L."/>
            <person name="Smith M.E."/>
            <person name="Tsang A."/>
            <person name="Grigoriev I.V."/>
            <person name="Stajich J.E."/>
            <person name="Spatafora J.W."/>
        </authorList>
    </citation>
    <scope>NUCLEOTIDE SEQUENCE</scope>
    <source>
        <strain evidence="2">RSA 2281</strain>
    </source>
</reference>
<organism evidence="2 3">
    <name type="scientific">Phascolomyces articulosus</name>
    <dbReference type="NCBI Taxonomy" id="60185"/>
    <lineage>
        <taxon>Eukaryota</taxon>
        <taxon>Fungi</taxon>
        <taxon>Fungi incertae sedis</taxon>
        <taxon>Mucoromycota</taxon>
        <taxon>Mucoromycotina</taxon>
        <taxon>Mucoromycetes</taxon>
        <taxon>Mucorales</taxon>
        <taxon>Lichtheimiaceae</taxon>
        <taxon>Phascolomyces</taxon>
    </lineage>
</organism>
<dbReference type="AlphaFoldDB" id="A0AAD5K295"/>
<feature type="compositionally biased region" description="Polar residues" evidence="1">
    <location>
        <begin position="8"/>
        <end position="25"/>
    </location>
</feature>
<accession>A0AAD5K295</accession>
<dbReference type="EMBL" id="JAIXMP010000010">
    <property type="protein sequence ID" value="KAI9266471.1"/>
    <property type="molecule type" value="Genomic_DNA"/>
</dbReference>
<keyword evidence="3" id="KW-1185">Reference proteome</keyword>
<evidence type="ECO:0000256" key="1">
    <source>
        <dbReference type="SAM" id="MobiDB-lite"/>
    </source>
</evidence>
<name>A0AAD5K295_9FUNG</name>
<gene>
    <name evidence="2" type="ORF">BDA99DRAFT_22587</name>
</gene>
<reference evidence="2" key="2">
    <citation type="submission" date="2023-02" db="EMBL/GenBank/DDBJ databases">
        <authorList>
            <consortium name="DOE Joint Genome Institute"/>
            <person name="Mondo S.J."/>
            <person name="Chang Y."/>
            <person name="Wang Y."/>
            <person name="Ahrendt S."/>
            <person name="Andreopoulos W."/>
            <person name="Barry K."/>
            <person name="Beard J."/>
            <person name="Benny G.L."/>
            <person name="Blankenship S."/>
            <person name="Bonito G."/>
            <person name="Cuomo C."/>
            <person name="Desiro A."/>
            <person name="Gervers K.A."/>
            <person name="Hundley H."/>
            <person name="Kuo A."/>
            <person name="LaButti K."/>
            <person name="Lang B.F."/>
            <person name="Lipzen A."/>
            <person name="O'Donnell K."/>
            <person name="Pangilinan J."/>
            <person name="Reynolds N."/>
            <person name="Sandor L."/>
            <person name="Smith M.W."/>
            <person name="Tsang A."/>
            <person name="Grigoriev I.V."/>
            <person name="Stajich J.E."/>
            <person name="Spatafora J.W."/>
        </authorList>
    </citation>
    <scope>NUCLEOTIDE SEQUENCE</scope>
    <source>
        <strain evidence="2">RSA 2281</strain>
    </source>
</reference>
<feature type="compositionally biased region" description="Low complexity" evidence="1">
    <location>
        <begin position="26"/>
        <end position="37"/>
    </location>
</feature>
<dbReference type="Proteomes" id="UP001209540">
    <property type="component" value="Unassembled WGS sequence"/>
</dbReference>
<sequence>MNDKVQGVENNNSAHGLTFTLFDNNSPPSSMASSSLPFHQKPISEHDSPPSSSLSNLSTATLRSPFPVCGTVGSSVKTGCGDGSPQNIVYDNNDNGNHCYNRNTSQQLIQCKEEEEEEHFYSFNSVSASIASSTHHPLSSYPSDTITIPIVSIYIPLDSSGVFFFSLFLSSTSSTSNPHLFLPPQKKTLGTKKNSFSYIKKNCQLIFSLYFIPHLRIPTNTTTQMPSSSTSSSSSSFTSSR</sequence>
<comment type="caution">
    <text evidence="2">The sequence shown here is derived from an EMBL/GenBank/DDBJ whole genome shotgun (WGS) entry which is preliminary data.</text>
</comment>